<dbReference type="AlphaFoldDB" id="A0A371HDA5"/>
<sequence length="60" mass="7201">MAYSNRNSNENQLKCLKWLERHKTVVEILQQNGLEGRMNRTILERNKKCIIYNNLNCYNS</sequence>
<evidence type="ECO:0000313" key="1">
    <source>
        <dbReference type="EMBL" id="RDY00789.1"/>
    </source>
</evidence>
<dbReference type="EMBL" id="QJKJ01002906">
    <property type="protein sequence ID" value="RDY00789.1"/>
    <property type="molecule type" value="Genomic_DNA"/>
</dbReference>
<proteinExistence type="predicted"/>
<organism evidence="1 2">
    <name type="scientific">Mucuna pruriens</name>
    <name type="common">Velvet bean</name>
    <name type="synonym">Dolichos pruriens</name>
    <dbReference type="NCBI Taxonomy" id="157652"/>
    <lineage>
        <taxon>Eukaryota</taxon>
        <taxon>Viridiplantae</taxon>
        <taxon>Streptophyta</taxon>
        <taxon>Embryophyta</taxon>
        <taxon>Tracheophyta</taxon>
        <taxon>Spermatophyta</taxon>
        <taxon>Magnoliopsida</taxon>
        <taxon>eudicotyledons</taxon>
        <taxon>Gunneridae</taxon>
        <taxon>Pentapetalae</taxon>
        <taxon>rosids</taxon>
        <taxon>fabids</taxon>
        <taxon>Fabales</taxon>
        <taxon>Fabaceae</taxon>
        <taxon>Papilionoideae</taxon>
        <taxon>50 kb inversion clade</taxon>
        <taxon>NPAAA clade</taxon>
        <taxon>indigoferoid/millettioid clade</taxon>
        <taxon>Phaseoleae</taxon>
        <taxon>Mucuna</taxon>
    </lineage>
</organism>
<gene>
    <name evidence="1" type="ORF">CR513_15985</name>
</gene>
<feature type="non-terminal residue" evidence="1">
    <location>
        <position position="1"/>
    </location>
</feature>
<comment type="caution">
    <text evidence="1">The sequence shown here is derived from an EMBL/GenBank/DDBJ whole genome shotgun (WGS) entry which is preliminary data.</text>
</comment>
<protein>
    <submittedName>
        <fullName evidence="1">Uncharacterized protein</fullName>
    </submittedName>
</protein>
<reference evidence="1" key="1">
    <citation type="submission" date="2018-05" db="EMBL/GenBank/DDBJ databases">
        <title>Draft genome of Mucuna pruriens seed.</title>
        <authorList>
            <person name="Nnadi N.E."/>
            <person name="Vos R."/>
            <person name="Hasami M.H."/>
            <person name="Devisetty U.K."/>
            <person name="Aguiy J.C."/>
        </authorList>
    </citation>
    <scope>NUCLEOTIDE SEQUENCE [LARGE SCALE GENOMIC DNA]</scope>
    <source>
        <strain evidence="1">JCA_2017</strain>
    </source>
</reference>
<evidence type="ECO:0000313" key="2">
    <source>
        <dbReference type="Proteomes" id="UP000257109"/>
    </source>
</evidence>
<name>A0A371HDA5_MUCPR</name>
<accession>A0A371HDA5</accession>
<dbReference type="Proteomes" id="UP000257109">
    <property type="component" value="Unassembled WGS sequence"/>
</dbReference>
<keyword evidence="2" id="KW-1185">Reference proteome</keyword>